<dbReference type="Proteomes" id="UP000538666">
    <property type="component" value="Unassembled WGS sequence"/>
</dbReference>
<keyword evidence="4" id="KW-1185">Reference proteome</keyword>
<protein>
    <submittedName>
        <fullName evidence="3">MazG family protein</fullName>
    </submittedName>
</protein>
<dbReference type="InterPro" id="IPR048011">
    <property type="entry name" value="NTP-PPase_MazG-like_C"/>
</dbReference>
<proteinExistence type="predicted"/>
<name>A0A841JR62_9BACT</name>
<accession>A0A841JR62</accession>
<feature type="region of interest" description="Disordered" evidence="1">
    <location>
        <begin position="1"/>
        <end position="27"/>
    </location>
</feature>
<dbReference type="GO" id="GO:0006950">
    <property type="term" value="P:response to stress"/>
    <property type="evidence" value="ECO:0007669"/>
    <property type="project" value="UniProtKB-ARBA"/>
</dbReference>
<dbReference type="InterPro" id="IPR004518">
    <property type="entry name" value="MazG-like_dom"/>
</dbReference>
<dbReference type="GO" id="GO:0046052">
    <property type="term" value="P:UTP catabolic process"/>
    <property type="evidence" value="ECO:0007669"/>
    <property type="project" value="TreeGrafter"/>
</dbReference>
<comment type="caution">
    <text evidence="3">The sequence shown here is derived from an EMBL/GenBank/DDBJ whole genome shotgun (WGS) entry which is preliminary data.</text>
</comment>
<reference evidence="3 4" key="1">
    <citation type="submission" date="2020-08" db="EMBL/GenBank/DDBJ databases">
        <title>Genomic Encyclopedia of Type Strains, Phase IV (KMG-IV): sequencing the most valuable type-strain genomes for metagenomic binning, comparative biology and taxonomic classification.</title>
        <authorList>
            <person name="Goeker M."/>
        </authorList>
    </citation>
    <scope>NUCLEOTIDE SEQUENCE [LARGE SCALE GENOMIC DNA]</scope>
    <source>
        <strain evidence="3 4">DSM 103733</strain>
    </source>
</reference>
<evidence type="ECO:0000256" key="1">
    <source>
        <dbReference type="SAM" id="MobiDB-lite"/>
    </source>
</evidence>
<dbReference type="Gene3D" id="1.10.287.1080">
    <property type="entry name" value="MazG-like"/>
    <property type="match status" value="2"/>
</dbReference>
<dbReference type="NCBIfam" id="TIGR00444">
    <property type="entry name" value="mazG"/>
    <property type="match status" value="1"/>
</dbReference>
<dbReference type="InterPro" id="IPR011551">
    <property type="entry name" value="NTP_PyrPHydrolase_MazG"/>
</dbReference>
<gene>
    <name evidence="3" type="ORF">HNQ77_001842</name>
</gene>
<dbReference type="GO" id="GO:0046081">
    <property type="term" value="P:dUTP catabolic process"/>
    <property type="evidence" value="ECO:0007669"/>
    <property type="project" value="TreeGrafter"/>
</dbReference>
<dbReference type="GO" id="GO:0046047">
    <property type="term" value="P:TTP catabolic process"/>
    <property type="evidence" value="ECO:0007669"/>
    <property type="project" value="TreeGrafter"/>
</dbReference>
<feature type="domain" description="NTP pyrophosphohydrolase MazG-like" evidence="2">
    <location>
        <begin position="209"/>
        <end position="268"/>
    </location>
</feature>
<dbReference type="NCBIfam" id="NF007113">
    <property type="entry name" value="PRK09562.1"/>
    <property type="match status" value="1"/>
</dbReference>
<dbReference type="CDD" id="cd11528">
    <property type="entry name" value="NTP-PPase_MazG_Nterm"/>
    <property type="match status" value="1"/>
</dbReference>
<dbReference type="CDD" id="cd11529">
    <property type="entry name" value="NTP-PPase_MazG_Cterm"/>
    <property type="match status" value="1"/>
</dbReference>
<dbReference type="PANTHER" id="PTHR30522">
    <property type="entry name" value="NUCLEOSIDE TRIPHOSPHATE PYROPHOSPHOHYDROLASE"/>
    <property type="match status" value="1"/>
</dbReference>
<evidence type="ECO:0000313" key="3">
    <source>
        <dbReference type="EMBL" id="MBB6143893.1"/>
    </source>
</evidence>
<dbReference type="EMBL" id="JACHEK010000003">
    <property type="protein sequence ID" value="MBB6143893.1"/>
    <property type="molecule type" value="Genomic_DNA"/>
</dbReference>
<feature type="domain" description="NTP pyrophosphohydrolase MazG-like" evidence="2">
    <location>
        <begin position="53"/>
        <end position="126"/>
    </location>
</feature>
<dbReference type="RefSeq" id="WP_082125304.1">
    <property type="nucleotide sequence ID" value="NZ_JACHEK010000003.1"/>
</dbReference>
<dbReference type="GO" id="GO:0006203">
    <property type="term" value="P:dGTP catabolic process"/>
    <property type="evidence" value="ECO:0007669"/>
    <property type="project" value="TreeGrafter"/>
</dbReference>
<dbReference type="SUPFAM" id="SSF101386">
    <property type="entry name" value="all-alpha NTP pyrophosphatases"/>
    <property type="match status" value="2"/>
</dbReference>
<dbReference type="AlphaFoldDB" id="A0A841JR62"/>
<dbReference type="PANTHER" id="PTHR30522:SF0">
    <property type="entry name" value="NUCLEOSIDE TRIPHOSPHATE PYROPHOSPHOHYDROLASE"/>
    <property type="match status" value="1"/>
</dbReference>
<dbReference type="Pfam" id="PF03819">
    <property type="entry name" value="MazG"/>
    <property type="match status" value="2"/>
</dbReference>
<dbReference type="GO" id="GO:0046061">
    <property type="term" value="P:dATP catabolic process"/>
    <property type="evidence" value="ECO:0007669"/>
    <property type="project" value="TreeGrafter"/>
</dbReference>
<sequence length="302" mass="33468">MGPSEKSIQDSSGLGDPVPHNFSRVDPGPGFAEAVSIMERLRAPGGCPWDREQDFDSIRKFTLEETYEVFDAIERRDWPALQDELGDLLLQVLFYAQMASEAGYFSVDDVTRGLSRKLVRRHPHVFGEEAAAAAGNSATGLSVDGIDSKQVLRNWDEIKKLEKSQAPPSEEGRLESVSRSMPALSEAAKLGSKAAKAGFDWPDVAGLFDKLREETAELEAEVPEGQPNSSQAKEELGDLLFTAVNLARHLKIDPELALRDANAKFRSRFRTMETESPRLLEELSADELEALWASAKQRERHS</sequence>
<dbReference type="GO" id="GO:0047429">
    <property type="term" value="F:nucleoside triphosphate diphosphatase activity"/>
    <property type="evidence" value="ECO:0007669"/>
    <property type="project" value="InterPro"/>
</dbReference>
<dbReference type="FunFam" id="1.10.287.1080:FF:000001">
    <property type="entry name" value="Nucleoside triphosphate pyrophosphohydrolase"/>
    <property type="match status" value="1"/>
</dbReference>
<dbReference type="GO" id="GO:0046076">
    <property type="term" value="P:dTTP catabolic process"/>
    <property type="evidence" value="ECO:0007669"/>
    <property type="project" value="TreeGrafter"/>
</dbReference>
<dbReference type="InterPro" id="IPR048015">
    <property type="entry name" value="NTP-PPase_MazG-like_N"/>
</dbReference>
<evidence type="ECO:0000313" key="4">
    <source>
        <dbReference type="Proteomes" id="UP000538666"/>
    </source>
</evidence>
<dbReference type="OrthoDB" id="9808939at2"/>
<evidence type="ECO:0000259" key="2">
    <source>
        <dbReference type="Pfam" id="PF03819"/>
    </source>
</evidence>
<organism evidence="3 4">
    <name type="scientific">Silvibacterium bohemicum</name>
    <dbReference type="NCBI Taxonomy" id="1577686"/>
    <lineage>
        <taxon>Bacteria</taxon>
        <taxon>Pseudomonadati</taxon>
        <taxon>Acidobacteriota</taxon>
        <taxon>Terriglobia</taxon>
        <taxon>Terriglobales</taxon>
        <taxon>Acidobacteriaceae</taxon>
        <taxon>Silvibacterium</taxon>
    </lineage>
</organism>